<gene>
    <name evidence="2" type="ORF">GCM10011390_10980</name>
</gene>
<dbReference type="EMBL" id="BMIQ01000001">
    <property type="protein sequence ID" value="GGD94067.1"/>
    <property type="molecule type" value="Genomic_DNA"/>
</dbReference>
<evidence type="ECO:0000313" key="2">
    <source>
        <dbReference type="EMBL" id="GGD94067.1"/>
    </source>
</evidence>
<reference evidence="2" key="1">
    <citation type="journal article" date="2014" name="Int. J. Syst. Evol. Microbiol.">
        <title>Complete genome sequence of Corynebacterium casei LMG S-19264T (=DSM 44701T), isolated from a smear-ripened cheese.</title>
        <authorList>
            <consortium name="US DOE Joint Genome Institute (JGI-PGF)"/>
            <person name="Walter F."/>
            <person name="Albersmeier A."/>
            <person name="Kalinowski J."/>
            <person name="Ruckert C."/>
        </authorList>
    </citation>
    <scope>NUCLEOTIDE SEQUENCE</scope>
    <source>
        <strain evidence="2">CGMCC 1.15367</strain>
    </source>
</reference>
<dbReference type="Proteomes" id="UP000644699">
    <property type="component" value="Unassembled WGS sequence"/>
</dbReference>
<keyword evidence="1" id="KW-0472">Membrane</keyword>
<comment type="caution">
    <text evidence="2">The sequence shown here is derived from an EMBL/GenBank/DDBJ whole genome shotgun (WGS) entry which is preliminary data.</text>
</comment>
<sequence length="59" mass="6744">MIDHLGTHDLERRAERKQRLVKILVLGIAMGVGSAILLLWAGFLLWCAAKFALWLFSYM</sequence>
<name>A0A916ZF45_9HYPH</name>
<reference evidence="2" key="2">
    <citation type="submission" date="2020-09" db="EMBL/GenBank/DDBJ databases">
        <authorList>
            <person name="Sun Q."/>
            <person name="Zhou Y."/>
        </authorList>
    </citation>
    <scope>NUCLEOTIDE SEQUENCE</scope>
    <source>
        <strain evidence="2">CGMCC 1.15367</strain>
    </source>
</reference>
<keyword evidence="3" id="KW-1185">Reference proteome</keyword>
<organism evidence="2 3">
    <name type="scientific">Aureimonas endophytica</name>
    <dbReference type="NCBI Taxonomy" id="2027858"/>
    <lineage>
        <taxon>Bacteria</taxon>
        <taxon>Pseudomonadati</taxon>
        <taxon>Pseudomonadota</taxon>
        <taxon>Alphaproteobacteria</taxon>
        <taxon>Hyphomicrobiales</taxon>
        <taxon>Aurantimonadaceae</taxon>
        <taxon>Aureimonas</taxon>
    </lineage>
</organism>
<protein>
    <submittedName>
        <fullName evidence="2">Uncharacterized protein</fullName>
    </submittedName>
</protein>
<evidence type="ECO:0000313" key="3">
    <source>
        <dbReference type="Proteomes" id="UP000644699"/>
    </source>
</evidence>
<proteinExistence type="predicted"/>
<feature type="transmembrane region" description="Helical" evidence="1">
    <location>
        <begin position="23"/>
        <end position="56"/>
    </location>
</feature>
<keyword evidence="1" id="KW-0812">Transmembrane</keyword>
<evidence type="ECO:0000256" key="1">
    <source>
        <dbReference type="SAM" id="Phobius"/>
    </source>
</evidence>
<dbReference type="AlphaFoldDB" id="A0A916ZF45"/>
<accession>A0A916ZF45</accession>
<dbReference type="RefSeq" id="WP_188907164.1">
    <property type="nucleotide sequence ID" value="NZ_BMIQ01000001.1"/>
</dbReference>
<keyword evidence="1" id="KW-1133">Transmembrane helix</keyword>